<dbReference type="Pfam" id="PF03466">
    <property type="entry name" value="LysR_substrate"/>
    <property type="match status" value="1"/>
</dbReference>
<geneLocation type="plasmid" evidence="2 3">
    <name>C</name>
</geneLocation>
<dbReference type="KEGG" id="same:SAMCFNEI73_pC2017"/>
<dbReference type="Gene3D" id="3.40.190.290">
    <property type="match status" value="1"/>
</dbReference>
<gene>
    <name evidence="2" type="ORF">SAMCFNEI73_pC2017</name>
</gene>
<dbReference type="EMBL" id="CP013110">
    <property type="protein sequence ID" value="APG95715.1"/>
    <property type="molecule type" value="Genomic_DNA"/>
</dbReference>
<dbReference type="InterPro" id="IPR005119">
    <property type="entry name" value="LysR_subst-bd"/>
</dbReference>
<evidence type="ECO:0000313" key="2">
    <source>
        <dbReference type="EMBL" id="APG95715.1"/>
    </source>
</evidence>
<evidence type="ECO:0000313" key="3">
    <source>
        <dbReference type="Proteomes" id="UP000182306"/>
    </source>
</evidence>
<dbReference type="Proteomes" id="UP000182306">
    <property type="component" value="Plasmid C"/>
</dbReference>
<keyword evidence="2" id="KW-0614">Plasmid</keyword>
<keyword evidence="3" id="KW-1185">Reference proteome</keyword>
<dbReference type="AlphaFoldDB" id="A0A1L3M042"/>
<evidence type="ECO:0000259" key="1">
    <source>
        <dbReference type="Pfam" id="PF03466"/>
    </source>
</evidence>
<accession>A0A1L3M042</accession>
<organism evidence="2 3">
    <name type="scientific">Sinorhizobium americanum</name>
    <dbReference type="NCBI Taxonomy" id="194963"/>
    <lineage>
        <taxon>Bacteria</taxon>
        <taxon>Pseudomonadati</taxon>
        <taxon>Pseudomonadota</taxon>
        <taxon>Alphaproteobacteria</taxon>
        <taxon>Hyphomicrobiales</taxon>
        <taxon>Rhizobiaceae</taxon>
        <taxon>Sinorhizobium/Ensifer group</taxon>
        <taxon>Sinorhizobium</taxon>
    </lineage>
</organism>
<reference evidence="2 3" key="1">
    <citation type="submission" date="2015-10" db="EMBL/GenBank/DDBJ databases">
        <title>Genomic differences between typical nodule nitrogen-fixing rhizobial strains and those coming from bean seeds.</title>
        <authorList>
            <person name="Peralta H."/>
            <person name="Aguilar-Vera A."/>
            <person name="Diaz R."/>
            <person name="Mora Y."/>
            <person name="Martinez-Batallar G."/>
            <person name="Salazar E."/>
            <person name="Vargas-Lagunas C."/>
            <person name="Encarnacion S."/>
            <person name="Girard L."/>
            <person name="Mora J."/>
        </authorList>
    </citation>
    <scope>NUCLEOTIDE SEQUENCE [LARGE SCALE GENOMIC DNA]</scope>
    <source>
        <strain evidence="2 3">CFNEI 73</strain>
        <plasmid evidence="2 3">C</plasmid>
    </source>
</reference>
<feature type="domain" description="LysR substrate-binding" evidence="1">
    <location>
        <begin position="2"/>
        <end position="62"/>
    </location>
</feature>
<sequence>MAAVRSGLGLAVLPRFVAEPAGLVALLPEAPRLMPELWMLVHEQAAAVPRVRSVKDALTAALADFRARSSGAV</sequence>
<dbReference type="SUPFAM" id="SSF53850">
    <property type="entry name" value="Periplasmic binding protein-like II"/>
    <property type="match status" value="1"/>
</dbReference>
<name>A0A1L3M042_9HYPH</name>
<proteinExistence type="predicted"/>
<protein>
    <recommendedName>
        <fullName evidence="1">LysR substrate-binding domain-containing protein</fullName>
    </recommendedName>
</protein>